<dbReference type="GO" id="GO:0006260">
    <property type="term" value="P:DNA replication"/>
    <property type="evidence" value="ECO:0007669"/>
    <property type="project" value="InterPro"/>
</dbReference>
<comment type="caution">
    <text evidence="2">The sequence shown here is derived from an EMBL/GenBank/DDBJ whole genome shotgun (WGS) entry which is preliminary data.</text>
</comment>
<evidence type="ECO:0000313" key="3">
    <source>
        <dbReference type="Proteomes" id="UP000225910"/>
    </source>
</evidence>
<evidence type="ECO:0000259" key="1">
    <source>
        <dbReference type="Pfam" id="PF05732"/>
    </source>
</evidence>
<dbReference type="InterPro" id="IPR008813">
    <property type="entry name" value="Plasmid_replication_RepL"/>
</dbReference>
<feature type="domain" description="Plasmid replication protein RepL" evidence="1">
    <location>
        <begin position="16"/>
        <end position="135"/>
    </location>
</feature>
<dbReference type="Pfam" id="PF05732">
    <property type="entry name" value="RepL"/>
    <property type="match status" value="1"/>
</dbReference>
<dbReference type="GO" id="GO:0006276">
    <property type="term" value="P:plasmid maintenance"/>
    <property type="evidence" value="ECO:0007669"/>
    <property type="project" value="InterPro"/>
</dbReference>
<dbReference type="AlphaFoldDB" id="A0A9X7B0X7"/>
<reference evidence="2 3" key="1">
    <citation type="submission" date="2017-09" db="EMBL/GenBank/DDBJ databases">
        <title>Large-scale bioinformatics analysis of Bacillus genomes uncovers conserved roles of natural products in bacterial physiology.</title>
        <authorList>
            <consortium name="Agbiome Team Llc"/>
            <person name="Bleich R.M."/>
            <person name="Grubbs K.J."/>
            <person name="Santa Maria K.C."/>
            <person name="Allen S.E."/>
            <person name="Farag S."/>
            <person name="Shank E.A."/>
            <person name="Bowers A."/>
        </authorList>
    </citation>
    <scope>NUCLEOTIDE SEQUENCE [LARGE SCALE GENOMIC DNA]</scope>
    <source>
        <strain evidence="2 3">AFS064137</strain>
    </source>
</reference>
<organism evidence="2 3">
    <name type="scientific">Bacillus thuringiensis</name>
    <dbReference type="NCBI Taxonomy" id="1428"/>
    <lineage>
        <taxon>Bacteria</taxon>
        <taxon>Bacillati</taxon>
        <taxon>Bacillota</taxon>
        <taxon>Bacilli</taxon>
        <taxon>Bacillales</taxon>
        <taxon>Bacillaceae</taxon>
        <taxon>Bacillus</taxon>
        <taxon>Bacillus cereus group</taxon>
    </lineage>
</organism>
<sequence length="164" mass="18933">MPKVSMIETTKIVSPDEEKLEETKTMTFNYGKEPDYIKVYLDNIMFIAEISGWVSKIMYELIKSVTYANKGQFIIVNAGYKRILAENLGIKPQSVTNAINDLVKKRILIRKESGVFLLNPQYFGKGEWKDIAKIRYEVELNSSGKTLRLKEIEKTEEELEEIEA</sequence>
<proteinExistence type="predicted"/>
<gene>
    <name evidence="2" type="ORF">COK81_11785</name>
</gene>
<dbReference type="EMBL" id="NVCU01000082">
    <property type="protein sequence ID" value="PFT95223.1"/>
    <property type="molecule type" value="Genomic_DNA"/>
</dbReference>
<dbReference type="Proteomes" id="UP000225910">
    <property type="component" value="Unassembled WGS sequence"/>
</dbReference>
<dbReference type="RefSeq" id="WP_098678849.1">
    <property type="nucleotide sequence ID" value="NZ_NVCU01000082.1"/>
</dbReference>
<accession>A0A9X7B0X7</accession>
<name>A0A9X7B0X7_BACTU</name>
<protein>
    <recommendedName>
        <fullName evidence="1">Plasmid replication protein RepL domain-containing protein</fullName>
    </recommendedName>
</protein>
<evidence type="ECO:0000313" key="2">
    <source>
        <dbReference type="EMBL" id="PFT95223.1"/>
    </source>
</evidence>